<dbReference type="Proteomes" id="UP001269819">
    <property type="component" value="Unassembled WGS sequence"/>
</dbReference>
<dbReference type="InterPro" id="IPR016181">
    <property type="entry name" value="Acyl_CoA_acyltransferase"/>
</dbReference>
<accession>A0ABU3VZU4</accession>
<sequence>MATPVELQTERLRLRQWCPGDREPFARMGSDPEVMAYFPSLLSREDSDAMADRCQALIQLRGWGFWALETRDGGEFVGFVGLHEPAAELPFSPCVEIGWRLAREAWGRGYATEAASAALDFAFDQLGLAEVVSFTTLENRRSRAVMERLGMRSAADENFEHPAVAVGNPLRPHCLYRLGRDDWRRGSSS</sequence>
<dbReference type="RefSeq" id="WP_316973862.1">
    <property type="nucleotide sequence ID" value="NZ_JAWIIJ010000007.1"/>
</dbReference>
<gene>
    <name evidence="2" type="ORF">RYS15_11155</name>
</gene>
<proteinExistence type="predicted"/>
<dbReference type="PANTHER" id="PTHR43792">
    <property type="entry name" value="GNAT FAMILY, PUTATIVE (AFU_ORTHOLOGUE AFUA_3G00765)-RELATED-RELATED"/>
    <property type="match status" value="1"/>
</dbReference>
<dbReference type="SUPFAM" id="SSF55729">
    <property type="entry name" value="Acyl-CoA N-acyltransferases (Nat)"/>
    <property type="match status" value="1"/>
</dbReference>
<feature type="domain" description="N-acetyltransferase" evidence="1">
    <location>
        <begin position="12"/>
        <end position="171"/>
    </location>
</feature>
<dbReference type="EMBL" id="JAWIIJ010000007">
    <property type="protein sequence ID" value="MDV2079251.1"/>
    <property type="molecule type" value="Genomic_DNA"/>
</dbReference>
<dbReference type="Gene3D" id="3.40.630.30">
    <property type="match status" value="1"/>
</dbReference>
<evidence type="ECO:0000313" key="3">
    <source>
        <dbReference type="Proteomes" id="UP001269819"/>
    </source>
</evidence>
<evidence type="ECO:0000259" key="1">
    <source>
        <dbReference type="PROSITE" id="PS51186"/>
    </source>
</evidence>
<name>A0ABU3VZU4_9GAMM</name>
<dbReference type="PANTHER" id="PTHR43792:SF1">
    <property type="entry name" value="N-ACETYLTRANSFERASE DOMAIN-CONTAINING PROTEIN"/>
    <property type="match status" value="1"/>
</dbReference>
<evidence type="ECO:0000313" key="2">
    <source>
        <dbReference type="EMBL" id="MDV2079251.1"/>
    </source>
</evidence>
<dbReference type="Pfam" id="PF13302">
    <property type="entry name" value="Acetyltransf_3"/>
    <property type="match status" value="1"/>
</dbReference>
<reference evidence="2 3" key="1">
    <citation type="submission" date="2023-10" db="EMBL/GenBank/DDBJ databases">
        <title>Characteristics and mechanism of a salt-tolerant marine origin heterotrophic nitrifying- aerobic denitrifying bacteria Marinobacter xestospongiae HN1.</title>
        <authorList>
            <person name="Qi R."/>
        </authorList>
    </citation>
    <scope>NUCLEOTIDE SEQUENCE [LARGE SCALE GENOMIC DNA]</scope>
    <source>
        <strain evidence="2 3">HN1</strain>
    </source>
</reference>
<keyword evidence="3" id="KW-1185">Reference proteome</keyword>
<dbReference type="InterPro" id="IPR051531">
    <property type="entry name" value="N-acetyltransferase"/>
</dbReference>
<dbReference type="InterPro" id="IPR000182">
    <property type="entry name" value="GNAT_dom"/>
</dbReference>
<dbReference type="PROSITE" id="PS51186">
    <property type="entry name" value="GNAT"/>
    <property type="match status" value="1"/>
</dbReference>
<organism evidence="2 3">
    <name type="scientific">Marinobacter xestospongiae</name>
    <dbReference type="NCBI Taxonomy" id="994319"/>
    <lineage>
        <taxon>Bacteria</taxon>
        <taxon>Pseudomonadati</taxon>
        <taxon>Pseudomonadota</taxon>
        <taxon>Gammaproteobacteria</taxon>
        <taxon>Pseudomonadales</taxon>
        <taxon>Marinobacteraceae</taxon>
        <taxon>Marinobacter</taxon>
    </lineage>
</organism>
<protein>
    <submittedName>
        <fullName evidence="2">GNAT family N-acetyltransferase</fullName>
    </submittedName>
</protein>
<comment type="caution">
    <text evidence="2">The sequence shown here is derived from an EMBL/GenBank/DDBJ whole genome shotgun (WGS) entry which is preliminary data.</text>
</comment>